<comment type="pathway">
    <text evidence="2">Cofactor biosynthesis; tetrahydrofolate biosynthesis; 7,8-dihydrofolate from 2-amino-4-hydroxy-6-hydroxymethyl-7,8-dihydropteridine diphosphate and 4-aminobenzoate: step 2/2.</text>
</comment>
<dbReference type="GO" id="GO:0046872">
    <property type="term" value="F:metal ion binding"/>
    <property type="evidence" value="ECO:0007669"/>
    <property type="project" value="UniProtKB-KW"/>
</dbReference>
<evidence type="ECO:0000256" key="14">
    <source>
        <dbReference type="ARBA" id="ARBA00049035"/>
    </source>
</evidence>
<accession>H6Q506</accession>
<dbReference type="InterPro" id="IPR004101">
    <property type="entry name" value="Mur_ligase_C"/>
</dbReference>
<feature type="domain" description="Mur ligase C-terminal" evidence="17">
    <location>
        <begin position="286"/>
        <end position="408"/>
    </location>
</feature>
<evidence type="ECO:0000256" key="15">
    <source>
        <dbReference type="ARBA" id="ARBA00049161"/>
    </source>
</evidence>
<dbReference type="STRING" id="1142511.WIGMOR_0462"/>
<evidence type="ECO:0000256" key="4">
    <source>
        <dbReference type="ARBA" id="ARBA00008276"/>
    </source>
</evidence>
<dbReference type="InterPro" id="IPR036615">
    <property type="entry name" value="Mur_ligase_C_dom_sf"/>
</dbReference>
<evidence type="ECO:0000256" key="12">
    <source>
        <dbReference type="ARBA" id="ARBA00047493"/>
    </source>
</evidence>
<comment type="similarity">
    <text evidence="4 16">Belongs to the folylpolyglutamate synthase family.</text>
</comment>
<comment type="catalytic activity">
    <reaction evidence="15">
        <text>7,8-dihydropteroate + L-glutamate + ATP = 7,8-dihydrofolate + ADP + phosphate + H(+)</text>
        <dbReference type="Rhea" id="RHEA:23584"/>
        <dbReference type="ChEBI" id="CHEBI:15378"/>
        <dbReference type="ChEBI" id="CHEBI:17839"/>
        <dbReference type="ChEBI" id="CHEBI:29985"/>
        <dbReference type="ChEBI" id="CHEBI:30616"/>
        <dbReference type="ChEBI" id="CHEBI:43474"/>
        <dbReference type="ChEBI" id="CHEBI:57451"/>
        <dbReference type="ChEBI" id="CHEBI:456216"/>
        <dbReference type="EC" id="6.3.2.12"/>
    </reaction>
</comment>
<evidence type="ECO:0000256" key="10">
    <source>
        <dbReference type="ARBA" id="ARBA00022842"/>
    </source>
</evidence>
<dbReference type="AlphaFoldDB" id="H6Q506"/>
<evidence type="ECO:0000256" key="13">
    <source>
        <dbReference type="ARBA" id="ARBA00047808"/>
    </source>
</evidence>
<evidence type="ECO:0000256" key="5">
    <source>
        <dbReference type="ARBA" id="ARBA00019357"/>
    </source>
</evidence>
<dbReference type="GO" id="GO:0046656">
    <property type="term" value="P:folic acid biosynthetic process"/>
    <property type="evidence" value="ECO:0007669"/>
    <property type="project" value="UniProtKB-KW"/>
</dbReference>
<evidence type="ECO:0000259" key="17">
    <source>
        <dbReference type="Pfam" id="PF02875"/>
    </source>
</evidence>
<keyword evidence="6 16" id="KW-0436">Ligase</keyword>
<protein>
    <recommendedName>
        <fullName evidence="5 16">Dihydrofolate synthase/folylpolyglutamate synthase</fullName>
    </recommendedName>
</protein>
<comment type="catalytic activity">
    <reaction evidence="13">
        <text>10-formyltetrahydrofolyl-(gamma-L-Glu)(n) + L-glutamate + ATP = 10-formyltetrahydrofolyl-(gamma-L-Glu)(n+1) + ADP + phosphate + H(+)</text>
        <dbReference type="Rhea" id="RHEA:51904"/>
        <dbReference type="Rhea" id="RHEA-COMP:13088"/>
        <dbReference type="Rhea" id="RHEA-COMP:14300"/>
        <dbReference type="ChEBI" id="CHEBI:15378"/>
        <dbReference type="ChEBI" id="CHEBI:29985"/>
        <dbReference type="ChEBI" id="CHEBI:30616"/>
        <dbReference type="ChEBI" id="CHEBI:43474"/>
        <dbReference type="ChEBI" id="CHEBI:134413"/>
        <dbReference type="ChEBI" id="CHEBI:456216"/>
        <dbReference type="EC" id="6.3.2.17"/>
    </reaction>
</comment>
<dbReference type="InterPro" id="IPR013221">
    <property type="entry name" value="Mur_ligase_cen"/>
</dbReference>
<dbReference type="GO" id="GO:0004326">
    <property type="term" value="F:tetrahydrofolylpolyglutamate synthase activity"/>
    <property type="evidence" value="ECO:0007669"/>
    <property type="project" value="UniProtKB-EC"/>
</dbReference>
<dbReference type="KEGG" id="wgl:WIGMOR_0462"/>
<comment type="function">
    <text evidence="1 16">Functions in two distinct reactions of the de novo folate biosynthetic pathway. Catalyzes the addition of a glutamate residue to dihydropteroate (7,8-dihydropteroate or H2Pte) to form dihydrofolate (7,8-dihydrofolate monoglutamate or H2Pte-Glu). Also catalyzes successive additions of L-glutamate to tetrahydrofolate or 10-formyltetrahydrofolate or 5,10-methylenetetrahydrofolate, leading to folylpolyglutamate derivatives.</text>
</comment>
<evidence type="ECO:0000256" key="16">
    <source>
        <dbReference type="PIRNR" id="PIRNR001563"/>
    </source>
</evidence>
<dbReference type="OrthoDB" id="9809356at2"/>
<dbReference type="PROSITE" id="PS01012">
    <property type="entry name" value="FOLYLPOLYGLU_SYNT_2"/>
    <property type="match status" value="1"/>
</dbReference>
<proteinExistence type="inferred from homology"/>
<dbReference type="PROSITE" id="PS01011">
    <property type="entry name" value="FOLYLPOLYGLU_SYNT_1"/>
    <property type="match status" value="1"/>
</dbReference>
<dbReference type="SUPFAM" id="SSF53244">
    <property type="entry name" value="MurD-like peptide ligases, peptide-binding domain"/>
    <property type="match status" value="1"/>
</dbReference>
<dbReference type="Proteomes" id="UP000009061">
    <property type="component" value="Chromosome"/>
</dbReference>
<dbReference type="PIRSF" id="PIRSF001563">
    <property type="entry name" value="Folylpolyglu_synth"/>
    <property type="match status" value="1"/>
</dbReference>
<dbReference type="RefSeq" id="WP_014354228.1">
    <property type="nucleotide sequence ID" value="NC_016893.1"/>
</dbReference>
<evidence type="ECO:0000313" key="19">
    <source>
        <dbReference type="EMBL" id="AFA41289.1"/>
    </source>
</evidence>
<dbReference type="InterPro" id="IPR001645">
    <property type="entry name" value="Folylpolyglutamate_synth"/>
</dbReference>
<dbReference type="Pfam" id="PF02875">
    <property type="entry name" value="Mur_ligase_C"/>
    <property type="match status" value="1"/>
</dbReference>
<evidence type="ECO:0000256" key="9">
    <source>
        <dbReference type="ARBA" id="ARBA00022840"/>
    </source>
</evidence>
<dbReference type="Gene3D" id="3.40.1190.10">
    <property type="entry name" value="Mur-like, catalytic domain"/>
    <property type="match status" value="1"/>
</dbReference>
<keyword evidence="8 16" id="KW-0547">Nucleotide-binding</keyword>
<feature type="domain" description="Mur ligase central" evidence="18">
    <location>
        <begin position="54"/>
        <end position="210"/>
    </location>
</feature>
<dbReference type="eggNOG" id="COG0285">
    <property type="taxonomic scope" value="Bacteria"/>
</dbReference>
<organism evidence="19 20">
    <name type="scientific">Wigglesworthia glossinidia endosymbiont of Glossina morsitans morsitans</name>
    <name type="common">Yale colony</name>
    <dbReference type="NCBI Taxonomy" id="1142511"/>
    <lineage>
        <taxon>Bacteria</taxon>
        <taxon>Pseudomonadati</taxon>
        <taxon>Pseudomonadota</taxon>
        <taxon>Gammaproteobacteria</taxon>
        <taxon>Enterobacterales</taxon>
        <taxon>Erwiniaceae</taxon>
        <taxon>Wigglesworthia</taxon>
    </lineage>
</organism>
<dbReference type="InterPro" id="IPR036565">
    <property type="entry name" value="Mur-like_cat_sf"/>
</dbReference>
<dbReference type="PANTHER" id="PTHR11136">
    <property type="entry name" value="FOLYLPOLYGLUTAMATE SYNTHASE-RELATED"/>
    <property type="match status" value="1"/>
</dbReference>
<comment type="pathway">
    <text evidence="3">Cofactor biosynthesis; tetrahydrofolylpolyglutamate biosynthesis.</text>
</comment>
<dbReference type="GO" id="GO:0046654">
    <property type="term" value="P:tetrahydrofolate biosynthetic process"/>
    <property type="evidence" value="ECO:0007669"/>
    <property type="project" value="UniProtKB-UniPathway"/>
</dbReference>
<comment type="catalytic activity">
    <reaction evidence="14">
        <text>(6R)-5,10-methylenetetrahydrofolyl-(gamma-L-Glu)(n) + L-glutamate + ATP = (6R)-5,10-methylenetetrahydrofolyl-(gamma-L-Glu)(n+1) + ADP + phosphate + H(+)</text>
        <dbReference type="Rhea" id="RHEA:51912"/>
        <dbReference type="Rhea" id="RHEA-COMP:13257"/>
        <dbReference type="Rhea" id="RHEA-COMP:13258"/>
        <dbReference type="ChEBI" id="CHEBI:15378"/>
        <dbReference type="ChEBI" id="CHEBI:29985"/>
        <dbReference type="ChEBI" id="CHEBI:30616"/>
        <dbReference type="ChEBI" id="CHEBI:43474"/>
        <dbReference type="ChEBI" id="CHEBI:136572"/>
        <dbReference type="ChEBI" id="CHEBI:456216"/>
        <dbReference type="EC" id="6.3.2.17"/>
    </reaction>
</comment>
<dbReference type="PANTHER" id="PTHR11136:SF0">
    <property type="entry name" value="DIHYDROFOLATE SYNTHETASE-RELATED"/>
    <property type="match status" value="1"/>
</dbReference>
<dbReference type="SUPFAM" id="SSF53623">
    <property type="entry name" value="MurD-like peptide ligases, catalytic domain"/>
    <property type="match status" value="1"/>
</dbReference>
<dbReference type="Gene3D" id="3.90.190.20">
    <property type="entry name" value="Mur ligase, C-terminal domain"/>
    <property type="match status" value="1"/>
</dbReference>
<keyword evidence="11" id="KW-0289">Folate biosynthesis</keyword>
<evidence type="ECO:0000256" key="8">
    <source>
        <dbReference type="ARBA" id="ARBA00022741"/>
    </source>
</evidence>
<evidence type="ECO:0000256" key="7">
    <source>
        <dbReference type="ARBA" id="ARBA00022723"/>
    </source>
</evidence>
<evidence type="ECO:0000259" key="18">
    <source>
        <dbReference type="Pfam" id="PF08245"/>
    </source>
</evidence>
<reference evidence="19 20" key="1">
    <citation type="journal article" date="2012" name="MBio">
        <title>Insight into the transmission biology and species-specific functional capabilities of tsetse (Diptera: glossinidae) obligate symbiont wigglesworthia.</title>
        <authorList>
            <person name="Rio R.V."/>
            <person name="Symula R.E."/>
            <person name="Wang J."/>
            <person name="Lohs C."/>
            <person name="Wu Y.N."/>
            <person name="Snyder A.K."/>
            <person name="Bjornson R.D."/>
            <person name="Oshima K."/>
            <person name="Biehl B.S."/>
            <person name="Perna N.T."/>
            <person name="Hattori M."/>
            <person name="Aksoy S."/>
        </authorList>
    </citation>
    <scope>NUCLEOTIDE SEQUENCE [LARGE SCALE GENOMIC DNA]</scope>
    <source>
        <strain evidence="19">WGM</strain>
    </source>
</reference>
<evidence type="ECO:0000256" key="6">
    <source>
        <dbReference type="ARBA" id="ARBA00022598"/>
    </source>
</evidence>
<evidence type="ECO:0000256" key="2">
    <source>
        <dbReference type="ARBA" id="ARBA00004799"/>
    </source>
</evidence>
<evidence type="ECO:0000256" key="11">
    <source>
        <dbReference type="ARBA" id="ARBA00022909"/>
    </source>
</evidence>
<dbReference type="EMBL" id="CP003315">
    <property type="protein sequence ID" value="AFA41289.1"/>
    <property type="molecule type" value="Genomic_DNA"/>
</dbReference>
<name>H6Q506_WIGGL</name>
<dbReference type="NCBIfam" id="TIGR01499">
    <property type="entry name" value="folC"/>
    <property type="match status" value="1"/>
</dbReference>
<dbReference type="InterPro" id="IPR018109">
    <property type="entry name" value="Folylpolyglutamate_synth_CS"/>
</dbReference>
<dbReference type="HOGENOM" id="CLU_015869_1_0_6"/>
<dbReference type="GO" id="GO:0005737">
    <property type="term" value="C:cytoplasm"/>
    <property type="evidence" value="ECO:0007669"/>
    <property type="project" value="TreeGrafter"/>
</dbReference>
<comment type="catalytic activity">
    <reaction evidence="12">
        <text>(6S)-5,6,7,8-tetrahydrofolyl-(gamma-L-Glu)(n) + L-glutamate + ATP = (6S)-5,6,7,8-tetrahydrofolyl-(gamma-L-Glu)(n+1) + ADP + phosphate + H(+)</text>
        <dbReference type="Rhea" id="RHEA:10580"/>
        <dbReference type="Rhea" id="RHEA-COMP:14738"/>
        <dbReference type="Rhea" id="RHEA-COMP:14740"/>
        <dbReference type="ChEBI" id="CHEBI:15378"/>
        <dbReference type="ChEBI" id="CHEBI:29985"/>
        <dbReference type="ChEBI" id="CHEBI:30616"/>
        <dbReference type="ChEBI" id="CHEBI:43474"/>
        <dbReference type="ChEBI" id="CHEBI:141005"/>
        <dbReference type="ChEBI" id="CHEBI:456216"/>
        <dbReference type="EC" id="6.3.2.17"/>
    </reaction>
</comment>
<keyword evidence="20" id="KW-1185">Reference proteome</keyword>
<dbReference type="GO" id="GO:0008841">
    <property type="term" value="F:dihydrofolate synthase activity"/>
    <property type="evidence" value="ECO:0007669"/>
    <property type="project" value="UniProtKB-EC"/>
</dbReference>
<dbReference type="GO" id="GO:0005524">
    <property type="term" value="F:ATP binding"/>
    <property type="evidence" value="ECO:0007669"/>
    <property type="project" value="UniProtKB-KW"/>
</dbReference>
<gene>
    <name evidence="19" type="primary">folC</name>
    <name evidence="19" type="synonym">dedC</name>
    <name evidence="19" type="ORF">WIGMOR_0462</name>
</gene>
<dbReference type="UniPathway" id="UPA00077">
    <property type="reaction ID" value="UER00157"/>
</dbReference>
<keyword evidence="9 16" id="KW-0067">ATP-binding</keyword>
<dbReference type="NCBIfam" id="NF008101">
    <property type="entry name" value="PRK10846.1"/>
    <property type="match status" value="1"/>
</dbReference>
<keyword evidence="7" id="KW-0479">Metal-binding</keyword>
<evidence type="ECO:0000256" key="1">
    <source>
        <dbReference type="ARBA" id="ARBA00002714"/>
    </source>
</evidence>
<evidence type="ECO:0000256" key="3">
    <source>
        <dbReference type="ARBA" id="ARBA00005150"/>
    </source>
</evidence>
<dbReference type="Pfam" id="PF08245">
    <property type="entry name" value="Mur_ligase_M"/>
    <property type="match status" value="1"/>
</dbReference>
<keyword evidence="10" id="KW-0460">Magnesium</keyword>
<evidence type="ECO:0000313" key="20">
    <source>
        <dbReference type="Proteomes" id="UP000009061"/>
    </source>
</evidence>
<sequence>MKHVFIPNNYSKISDWIKHIENIHHKDIDLRLDGIYHIASNLGLLKPAPVVIIVGGTNGKGSTCRLIETIILYSKKTVGVYSSPHFIKYNERIRVQGIPISDEICISAISYINKARKKISISYFEFTTLVALSIFKYLKLDVVILEVGLGGILDATNIVHSDISVITNIALEHTQILGNTCMQIAKEKSGIFRTGKIAIFGDIQNALELKKSVEYHKSIPYFLNTHWFYKKNPKFWIWSNQDYSINLPYPNLSVRNAATALAVIQSLPYYVSPRSILQGLQTKLIGRFQIINKKPLIILDVAHNPHAAYFLSKKIKKIKKNIRFLYVIIGMLRDKDIKNTLKHFLSIVNIWYCVSLLEFSRGASHEEIVTHLDNKKSEIKKFDTVQNAWKNAIKKAKKSDCILIFGSFHTVASILKIK</sequence>